<gene>
    <name evidence="2" type="ORF">OCBIM_22002281mg</name>
</gene>
<feature type="transmembrane region" description="Helical" evidence="1">
    <location>
        <begin position="12"/>
        <end position="32"/>
    </location>
</feature>
<dbReference type="AlphaFoldDB" id="A0A0L8G1H7"/>
<keyword evidence="1" id="KW-0472">Membrane</keyword>
<evidence type="ECO:0000256" key="1">
    <source>
        <dbReference type="SAM" id="Phobius"/>
    </source>
</evidence>
<evidence type="ECO:0000313" key="2">
    <source>
        <dbReference type="EMBL" id="KOF70753.1"/>
    </source>
</evidence>
<proteinExistence type="predicted"/>
<organism evidence="2">
    <name type="scientific">Octopus bimaculoides</name>
    <name type="common">California two-spotted octopus</name>
    <dbReference type="NCBI Taxonomy" id="37653"/>
    <lineage>
        <taxon>Eukaryota</taxon>
        <taxon>Metazoa</taxon>
        <taxon>Spiralia</taxon>
        <taxon>Lophotrochozoa</taxon>
        <taxon>Mollusca</taxon>
        <taxon>Cephalopoda</taxon>
        <taxon>Coleoidea</taxon>
        <taxon>Octopodiformes</taxon>
        <taxon>Octopoda</taxon>
        <taxon>Incirrata</taxon>
        <taxon>Octopodidae</taxon>
        <taxon>Octopus</taxon>
    </lineage>
</organism>
<name>A0A0L8G1H7_OCTBM</name>
<accession>A0A0L8G1H7</accession>
<sequence length="62" mass="7573">MSLRRQRETLFIYSVISNWSTDAAVILTYFSLESFIRDNARQKYYQILDLWQDVWQKEAVHK</sequence>
<keyword evidence="1" id="KW-0812">Transmembrane</keyword>
<keyword evidence="1" id="KW-1133">Transmembrane helix</keyword>
<reference evidence="2" key="1">
    <citation type="submission" date="2015-07" db="EMBL/GenBank/DDBJ databases">
        <title>MeaNS - Measles Nucleotide Surveillance Program.</title>
        <authorList>
            <person name="Tran T."/>
            <person name="Druce J."/>
        </authorList>
    </citation>
    <scope>NUCLEOTIDE SEQUENCE</scope>
    <source>
        <strain evidence="2">UCB-OBI-ISO-001</strain>
        <tissue evidence="2">Gonad</tissue>
    </source>
</reference>
<protein>
    <submittedName>
        <fullName evidence="2">Uncharacterized protein</fullName>
    </submittedName>
</protein>
<dbReference type="EMBL" id="KQ424615">
    <property type="protein sequence ID" value="KOF70753.1"/>
    <property type="molecule type" value="Genomic_DNA"/>
</dbReference>